<accession>E1YHM3</accession>
<name>E1YHM3_9BACT</name>
<sequence length="337" mass="37334">MASPANFAENEIIKGRVFKILDPETAIISIKGQNFSAKTLLPLKIGADLIFTVVKSSPVPVLRSLGLQLIKPEPANISTILSAIKDNLWKTVFEKIAAVKDMAPLKMSYSQIIENLPKKLFESGNVEYLKEIIDRSGLFFEAKLKMAIEKNPPEAKQISQILKNDIKGLLADFISKTDDGETKQLLSVIKNLQMLDVSGLDQEKKIFIPLPLLFPDGHFCIAQLLIQLPVISKDAPEESAEDKAPLKVSLLLDLSGIGPIRADFTLKDKMVYGVFIAVTADTVELLEDGIKYFAKNLEKIGFSVRHIECRLKEPEVVTEPLILDIIQTTENNINLVG</sequence>
<reference evidence="1" key="1">
    <citation type="journal article" date="2011" name="Environ. Microbiol.">
        <title>Genomic insights into the metabolic potential of the polycyclic aromatic hydrocarbon degrading sulfate-reducing Deltaproteobacterium N47.</title>
        <authorList>
            <person name="Bergmann F."/>
            <person name="Selesi D."/>
            <person name="Weinmaier T."/>
            <person name="Tischler P."/>
            <person name="Rattei T."/>
            <person name="Meckenstock R.U."/>
        </authorList>
    </citation>
    <scope>NUCLEOTIDE SEQUENCE</scope>
</reference>
<protein>
    <recommendedName>
        <fullName evidence="2">Flagellar hook-length control protein-like C-terminal domain-containing protein</fullName>
    </recommendedName>
</protein>
<organism evidence="1">
    <name type="scientific">uncultured Desulfobacterium sp</name>
    <dbReference type="NCBI Taxonomy" id="201089"/>
    <lineage>
        <taxon>Bacteria</taxon>
        <taxon>Pseudomonadati</taxon>
        <taxon>Thermodesulfobacteriota</taxon>
        <taxon>Desulfobacteria</taxon>
        <taxon>Desulfobacterales</taxon>
        <taxon>Desulfobacteriaceae</taxon>
        <taxon>Desulfobacterium</taxon>
        <taxon>environmental samples</taxon>
    </lineage>
</organism>
<dbReference type="AlphaFoldDB" id="E1YHM3"/>
<dbReference type="EMBL" id="FR695874">
    <property type="protein sequence ID" value="CBX30142.1"/>
    <property type="molecule type" value="Genomic_DNA"/>
</dbReference>
<proteinExistence type="predicted"/>
<evidence type="ECO:0008006" key="2">
    <source>
        <dbReference type="Google" id="ProtNLM"/>
    </source>
</evidence>
<gene>
    <name evidence="1" type="ORF">N47_D29510</name>
</gene>
<evidence type="ECO:0000313" key="1">
    <source>
        <dbReference type="EMBL" id="CBX30142.1"/>
    </source>
</evidence>